<organism evidence="7 8">
    <name type="scientific">Triangularia verruculosa</name>
    <dbReference type="NCBI Taxonomy" id="2587418"/>
    <lineage>
        <taxon>Eukaryota</taxon>
        <taxon>Fungi</taxon>
        <taxon>Dikarya</taxon>
        <taxon>Ascomycota</taxon>
        <taxon>Pezizomycotina</taxon>
        <taxon>Sordariomycetes</taxon>
        <taxon>Sordariomycetidae</taxon>
        <taxon>Sordariales</taxon>
        <taxon>Podosporaceae</taxon>
        <taxon>Triangularia</taxon>
    </lineage>
</organism>
<dbReference type="GO" id="GO:0070008">
    <property type="term" value="F:serine-type exopeptidase activity"/>
    <property type="evidence" value="ECO:0007669"/>
    <property type="project" value="InterPro"/>
</dbReference>
<evidence type="ECO:0000256" key="6">
    <source>
        <dbReference type="SAM" id="SignalP"/>
    </source>
</evidence>
<evidence type="ECO:0000256" key="4">
    <source>
        <dbReference type="ARBA" id="ARBA00022801"/>
    </source>
</evidence>
<dbReference type="GO" id="GO:0006508">
    <property type="term" value="P:proteolysis"/>
    <property type="evidence" value="ECO:0007669"/>
    <property type="project" value="UniProtKB-KW"/>
</dbReference>
<dbReference type="EMBL" id="MU863908">
    <property type="protein sequence ID" value="KAK4201380.1"/>
    <property type="molecule type" value="Genomic_DNA"/>
</dbReference>
<sequence>MKLPTTSTLLSLLSLTPLSQAHLLLLPKIQLGPDDPFLLRRSTASFTGESFFPQLISHSSPKQGIFAQKYWYSTEFYTGPGAPVIVFSPGELAAAPYAEQYLTAEKLPGRIAKAVGGAIVVVEHRYYGDSVPLEPLTEENLQHLTVENALRDMQYFARKFEVPFRQNGTAAGNATGLDDGGKKKRGPWVFTGGSYAGALAGWLSRLEQQEEQEEGKERAFWAYYGSSAVVEGISDFWQYFVPVLEAMPMNCTKDVERVVEFVDGVLDDGTPEEKDALKQEFGLEDLADDDFAQELSFGMSQLQMTQFFSEEAYGKSQFYQFCDYVEGTYPATVNMTVPGEEGIGVERAVEGYARWVKEQAIPGFCNISGYAEWKHPNSTLCLQNSNASSLLFTDLEVENWGNRQWWWLLCNEPFEWWQDTLPFPYPKIVSKRVTSKYDKAMCTRFFPNTTFNLAEGKTAKDVNFRLGGWDSTINVTRTMHTNGEHDPWRDATLSSKFRPGGPVTKVEEDGLQVRLVKGGTHCSDLYGGNWELNDELEKLVEDVVGNMTRWIGNYYKQEEKAGEKARL</sequence>
<dbReference type="Proteomes" id="UP001303160">
    <property type="component" value="Unassembled WGS sequence"/>
</dbReference>
<dbReference type="InterPro" id="IPR008758">
    <property type="entry name" value="Peptidase_S28"/>
</dbReference>
<reference evidence="7" key="2">
    <citation type="submission" date="2023-05" db="EMBL/GenBank/DDBJ databases">
        <authorList>
            <consortium name="Lawrence Berkeley National Laboratory"/>
            <person name="Steindorff A."/>
            <person name="Hensen N."/>
            <person name="Bonometti L."/>
            <person name="Westerberg I."/>
            <person name="Brannstrom I.O."/>
            <person name="Guillou S."/>
            <person name="Cros-Aarteil S."/>
            <person name="Calhoun S."/>
            <person name="Haridas S."/>
            <person name="Kuo A."/>
            <person name="Mondo S."/>
            <person name="Pangilinan J."/>
            <person name="Riley R."/>
            <person name="Labutti K."/>
            <person name="Andreopoulos B."/>
            <person name="Lipzen A."/>
            <person name="Chen C."/>
            <person name="Yanf M."/>
            <person name="Daum C."/>
            <person name="Ng V."/>
            <person name="Clum A."/>
            <person name="Ohm R."/>
            <person name="Martin F."/>
            <person name="Silar P."/>
            <person name="Natvig D."/>
            <person name="Lalanne C."/>
            <person name="Gautier V."/>
            <person name="Ament-Velasquez S.L."/>
            <person name="Kruys A."/>
            <person name="Hutchinson M.I."/>
            <person name="Powell A.J."/>
            <person name="Barry K."/>
            <person name="Miller A.N."/>
            <person name="Grigoriev I.V."/>
            <person name="Debuchy R."/>
            <person name="Gladieux P."/>
            <person name="Thoren M.H."/>
            <person name="Johannesson H."/>
        </authorList>
    </citation>
    <scope>NUCLEOTIDE SEQUENCE</scope>
    <source>
        <strain evidence="7">CBS 315.58</strain>
    </source>
</reference>
<evidence type="ECO:0000256" key="3">
    <source>
        <dbReference type="ARBA" id="ARBA00022729"/>
    </source>
</evidence>
<keyword evidence="2 7" id="KW-0645">Protease</keyword>
<evidence type="ECO:0000256" key="1">
    <source>
        <dbReference type="ARBA" id="ARBA00011079"/>
    </source>
</evidence>
<accession>A0AAN6XLG1</accession>
<evidence type="ECO:0000256" key="2">
    <source>
        <dbReference type="ARBA" id="ARBA00022670"/>
    </source>
</evidence>
<proteinExistence type="inferred from homology"/>
<dbReference type="SUPFAM" id="SSF53474">
    <property type="entry name" value="alpha/beta-Hydrolases"/>
    <property type="match status" value="1"/>
</dbReference>
<keyword evidence="8" id="KW-1185">Reference proteome</keyword>
<feature type="signal peptide" evidence="6">
    <location>
        <begin position="1"/>
        <end position="21"/>
    </location>
</feature>
<keyword evidence="4" id="KW-0378">Hydrolase</keyword>
<dbReference type="PANTHER" id="PTHR11010">
    <property type="entry name" value="PROTEASE S28 PRO-X CARBOXYPEPTIDASE-RELATED"/>
    <property type="match status" value="1"/>
</dbReference>
<dbReference type="AlphaFoldDB" id="A0AAN6XLG1"/>
<gene>
    <name evidence="7" type="ORF">QBC40DRAFT_339170</name>
</gene>
<name>A0AAN6XLG1_9PEZI</name>
<dbReference type="GO" id="GO:0008239">
    <property type="term" value="F:dipeptidyl-peptidase activity"/>
    <property type="evidence" value="ECO:0007669"/>
    <property type="project" value="TreeGrafter"/>
</dbReference>
<protein>
    <submittedName>
        <fullName evidence="7">Serine protease</fullName>
    </submittedName>
</protein>
<dbReference type="InterPro" id="IPR029058">
    <property type="entry name" value="AB_hydrolase_fold"/>
</dbReference>
<evidence type="ECO:0000313" key="7">
    <source>
        <dbReference type="EMBL" id="KAK4201380.1"/>
    </source>
</evidence>
<feature type="chain" id="PRO_5042825501" evidence="6">
    <location>
        <begin position="22"/>
        <end position="567"/>
    </location>
</feature>
<comment type="similarity">
    <text evidence="1">Belongs to the peptidase S28 family.</text>
</comment>
<comment type="caution">
    <text evidence="7">The sequence shown here is derived from an EMBL/GenBank/DDBJ whole genome shotgun (WGS) entry which is preliminary data.</text>
</comment>
<keyword evidence="5" id="KW-0325">Glycoprotein</keyword>
<reference evidence="7" key="1">
    <citation type="journal article" date="2023" name="Mol. Phylogenet. Evol.">
        <title>Genome-scale phylogeny and comparative genomics of the fungal order Sordariales.</title>
        <authorList>
            <person name="Hensen N."/>
            <person name="Bonometti L."/>
            <person name="Westerberg I."/>
            <person name="Brannstrom I.O."/>
            <person name="Guillou S."/>
            <person name="Cros-Aarteil S."/>
            <person name="Calhoun S."/>
            <person name="Haridas S."/>
            <person name="Kuo A."/>
            <person name="Mondo S."/>
            <person name="Pangilinan J."/>
            <person name="Riley R."/>
            <person name="LaButti K."/>
            <person name="Andreopoulos B."/>
            <person name="Lipzen A."/>
            <person name="Chen C."/>
            <person name="Yan M."/>
            <person name="Daum C."/>
            <person name="Ng V."/>
            <person name="Clum A."/>
            <person name="Steindorff A."/>
            <person name="Ohm R.A."/>
            <person name="Martin F."/>
            <person name="Silar P."/>
            <person name="Natvig D.O."/>
            <person name="Lalanne C."/>
            <person name="Gautier V."/>
            <person name="Ament-Velasquez S.L."/>
            <person name="Kruys A."/>
            <person name="Hutchinson M.I."/>
            <person name="Powell A.J."/>
            <person name="Barry K."/>
            <person name="Miller A.N."/>
            <person name="Grigoriev I.V."/>
            <person name="Debuchy R."/>
            <person name="Gladieux P."/>
            <person name="Hiltunen Thoren M."/>
            <person name="Johannesson H."/>
        </authorList>
    </citation>
    <scope>NUCLEOTIDE SEQUENCE</scope>
    <source>
        <strain evidence="7">CBS 315.58</strain>
    </source>
</reference>
<dbReference type="Pfam" id="PF05577">
    <property type="entry name" value="Peptidase_S28"/>
    <property type="match status" value="1"/>
</dbReference>
<keyword evidence="3 6" id="KW-0732">Signal</keyword>
<dbReference type="PANTHER" id="PTHR11010:SF23">
    <property type="entry name" value="SERINE PEPTIDASE"/>
    <property type="match status" value="1"/>
</dbReference>
<evidence type="ECO:0000256" key="5">
    <source>
        <dbReference type="ARBA" id="ARBA00023180"/>
    </source>
</evidence>
<evidence type="ECO:0000313" key="8">
    <source>
        <dbReference type="Proteomes" id="UP001303160"/>
    </source>
</evidence>
<dbReference type="Gene3D" id="3.40.50.1820">
    <property type="entry name" value="alpha/beta hydrolase"/>
    <property type="match status" value="2"/>
</dbReference>